<accession>A0A4D6MRN4</accession>
<dbReference type="EMBL" id="CP039352">
    <property type="protein sequence ID" value="QCE03291.1"/>
    <property type="molecule type" value="Genomic_DNA"/>
</dbReference>
<dbReference type="Proteomes" id="UP000501690">
    <property type="component" value="Linkage Group LG8"/>
</dbReference>
<gene>
    <name evidence="1" type="ORF">DEO72_LG8g1315</name>
</gene>
<sequence length="75" mass="8173">MRFAITAAIIARFTIAITPTIAVKYRLAIAGEECFAMLSFAIKGKTTLFRNAEAKEGEIVDLAIALRCSEESEGF</sequence>
<dbReference type="AlphaFoldDB" id="A0A4D6MRN4"/>
<reference evidence="1 2" key="1">
    <citation type="submission" date="2019-04" db="EMBL/GenBank/DDBJ databases">
        <title>An improved genome assembly and genetic linkage map for asparagus bean, Vigna unguiculata ssp. sesquipedialis.</title>
        <authorList>
            <person name="Xia Q."/>
            <person name="Zhang R."/>
            <person name="Dong Y."/>
        </authorList>
    </citation>
    <scope>NUCLEOTIDE SEQUENCE [LARGE SCALE GENOMIC DNA]</scope>
    <source>
        <tissue evidence="1">Leaf</tissue>
    </source>
</reference>
<organism evidence="1 2">
    <name type="scientific">Vigna unguiculata</name>
    <name type="common">Cowpea</name>
    <dbReference type="NCBI Taxonomy" id="3917"/>
    <lineage>
        <taxon>Eukaryota</taxon>
        <taxon>Viridiplantae</taxon>
        <taxon>Streptophyta</taxon>
        <taxon>Embryophyta</taxon>
        <taxon>Tracheophyta</taxon>
        <taxon>Spermatophyta</taxon>
        <taxon>Magnoliopsida</taxon>
        <taxon>eudicotyledons</taxon>
        <taxon>Gunneridae</taxon>
        <taxon>Pentapetalae</taxon>
        <taxon>rosids</taxon>
        <taxon>fabids</taxon>
        <taxon>Fabales</taxon>
        <taxon>Fabaceae</taxon>
        <taxon>Papilionoideae</taxon>
        <taxon>50 kb inversion clade</taxon>
        <taxon>NPAAA clade</taxon>
        <taxon>indigoferoid/millettioid clade</taxon>
        <taxon>Phaseoleae</taxon>
        <taxon>Vigna</taxon>
    </lineage>
</organism>
<name>A0A4D6MRN4_VIGUN</name>
<protein>
    <submittedName>
        <fullName evidence="1">Uncharacterized protein</fullName>
    </submittedName>
</protein>
<keyword evidence="2" id="KW-1185">Reference proteome</keyword>
<evidence type="ECO:0000313" key="1">
    <source>
        <dbReference type="EMBL" id="QCE03291.1"/>
    </source>
</evidence>
<proteinExistence type="predicted"/>
<evidence type="ECO:0000313" key="2">
    <source>
        <dbReference type="Proteomes" id="UP000501690"/>
    </source>
</evidence>